<accession>A0A6A5K4E4</accession>
<dbReference type="EMBL" id="ML975451">
    <property type="protein sequence ID" value="KAF1829324.1"/>
    <property type="molecule type" value="Genomic_DNA"/>
</dbReference>
<reference evidence="2" key="1">
    <citation type="submission" date="2020-01" db="EMBL/GenBank/DDBJ databases">
        <authorList>
            <consortium name="DOE Joint Genome Institute"/>
            <person name="Haridas S."/>
            <person name="Albert R."/>
            <person name="Binder M."/>
            <person name="Bloem J."/>
            <person name="Labutti K."/>
            <person name="Salamov A."/>
            <person name="Andreopoulos B."/>
            <person name="Baker S.E."/>
            <person name="Barry K."/>
            <person name="Bills G."/>
            <person name="Bluhm B.H."/>
            <person name="Cannon C."/>
            <person name="Castanera R."/>
            <person name="Culley D.E."/>
            <person name="Daum C."/>
            <person name="Ezra D."/>
            <person name="Gonzalez J.B."/>
            <person name="Henrissat B."/>
            <person name="Kuo A."/>
            <person name="Liang C."/>
            <person name="Lipzen A."/>
            <person name="Lutzoni F."/>
            <person name="Magnuson J."/>
            <person name="Mondo S."/>
            <person name="Nolan M."/>
            <person name="Ohm R."/>
            <person name="Pangilinan J."/>
            <person name="Park H.-J."/>
            <person name="Ramirez L."/>
            <person name="Alfaro M."/>
            <person name="Sun H."/>
            <person name="Tritt A."/>
            <person name="Yoshinaga Y."/>
            <person name="Zwiers L.-H."/>
            <person name="Turgeon B.G."/>
            <person name="Goodwin S.B."/>
            <person name="Spatafora J.W."/>
            <person name="Crous P.W."/>
            <person name="Grigoriev I.V."/>
        </authorList>
    </citation>
    <scope>NUCLEOTIDE SEQUENCE</scope>
    <source>
        <strain evidence="2">P77</strain>
    </source>
</reference>
<evidence type="ECO:0000313" key="2">
    <source>
        <dbReference type="EMBL" id="KAF1829324.1"/>
    </source>
</evidence>
<dbReference type="Proteomes" id="UP000800040">
    <property type="component" value="Unassembled WGS sequence"/>
</dbReference>
<sequence length="530" mass="60323">MDHVGASLELIHLVCATLIFIRDVTKETSGHTNTTDFLNRTLVFLEAFSDVCFSDVSGLLRDTRVNPALTRDVECSLYSLNKSLAAHREAWRYVGKSLKRDGEQRSIDDLRRGRAATLDTLYEKKAWRDEIKERSQLWREKARSGLYDSLFGPEEMTALTCNCVRWTHRLRQTIEIVFLGIGPPTPEFRRGRQAAILGVEEILERQYRAGEEPSGNYNALTGTLRDAIGIEHSSQGLIKTIYDDGSEEIDVLVEPRTDKDTPAEYMCHLTWLLQAPHQTDVTVKHDAQEGYQLHTLSCMGFIDDPFHKRSLIIYRSPQSHPWASNPPSLHDMISKGPTARPSIGSRFLTARALASTLLENHASGWIHGNVQSRSIAMLPRSLNDLELSPFFVGWGVLQPLEATQFPLEPNLYRHHARFGRPSSEYANEHEIYSLGVVLLELGLWRTMAKIFARRLEKFPHFAIAQQNDLFNRIHNATLDWANSIEIEREMGKRYAQAVLKCLTWHYQDPVEGMLEFRKQVVDVLTAGCGL</sequence>
<gene>
    <name evidence="2" type="ORF">BDW02DRAFT_574092</name>
</gene>
<evidence type="ECO:0008006" key="4">
    <source>
        <dbReference type="Google" id="ProtNLM"/>
    </source>
</evidence>
<keyword evidence="1" id="KW-0732">Signal</keyword>
<dbReference type="AlphaFoldDB" id="A0A6A5K4E4"/>
<dbReference type="PANTHER" id="PTHR37542:SF3">
    <property type="entry name" value="PRION-INHIBITION AND PROPAGATION HELO DOMAIN-CONTAINING PROTEIN"/>
    <property type="match status" value="1"/>
</dbReference>
<name>A0A6A5K4E4_9PLEO</name>
<dbReference type="PANTHER" id="PTHR37542">
    <property type="entry name" value="HELO DOMAIN-CONTAINING PROTEIN-RELATED"/>
    <property type="match status" value="1"/>
</dbReference>
<feature type="signal peptide" evidence="1">
    <location>
        <begin position="1"/>
        <end position="16"/>
    </location>
</feature>
<protein>
    <recommendedName>
        <fullName evidence="4">Protein kinase domain-containing protein</fullName>
    </recommendedName>
</protein>
<keyword evidence="3" id="KW-1185">Reference proteome</keyword>
<evidence type="ECO:0000256" key="1">
    <source>
        <dbReference type="SAM" id="SignalP"/>
    </source>
</evidence>
<evidence type="ECO:0000313" key="3">
    <source>
        <dbReference type="Proteomes" id="UP000800040"/>
    </source>
</evidence>
<proteinExistence type="predicted"/>
<feature type="chain" id="PRO_5025470680" description="Protein kinase domain-containing protein" evidence="1">
    <location>
        <begin position="17"/>
        <end position="530"/>
    </location>
</feature>
<organism evidence="2 3">
    <name type="scientific">Decorospora gaudefroyi</name>
    <dbReference type="NCBI Taxonomy" id="184978"/>
    <lineage>
        <taxon>Eukaryota</taxon>
        <taxon>Fungi</taxon>
        <taxon>Dikarya</taxon>
        <taxon>Ascomycota</taxon>
        <taxon>Pezizomycotina</taxon>
        <taxon>Dothideomycetes</taxon>
        <taxon>Pleosporomycetidae</taxon>
        <taxon>Pleosporales</taxon>
        <taxon>Pleosporineae</taxon>
        <taxon>Pleosporaceae</taxon>
        <taxon>Decorospora</taxon>
    </lineage>
</organism>
<dbReference type="OrthoDB" id="1911848at2759"/>